<keyword evidence="1" id="KW-0812">Transmembrane</keyword>
<proteinExistence type="predicted"/>
<organism evidence="2 3">
    <name type="scientific">Leptospirillum ferriphilum YSK</name>
    <dbReference type="NCBI Taxonomy" id="1441628"/>
    <lineage>
        <taxon>Bacteria</taxon>
        <taxon>Pseudomonadati</taxon>
        <taxon>Nitrospirota</taxon>
        <taxon>Nitrospiria</taxon>
        <taxon>Nitrospirales</taxon>
        <taxon>Nitrospiraceae</taxon>
        <taxon>Leptospirillum</taxon>
    </lineage>
</organism>
<dbReference type="Proteomes" id="UP000027059">
    <property type="component" value="Chromosome"/>
</dbReference>
<protein>
    <recommendedName>
        <fullName evidence="4">Copper resistance protein D domain-containing protein</fullName>
    </recommendedName>
</protein>
<keyword evidence="1" id="KW-0472">Membrane</keyword>
<evidence type="ECO:0000313" key="3">
    <source>
        <dbReference type="Proteomes" id="UP000027059"/>
    </source>
</evidence>
<evidence type="ECO:0000313" key="2">
    <source>
        <dbReference type="EMBL" id="AIA31297.1"/>
    </source>
</evidence>
<sequence length="180" mass="20264">MFVTITFIRWLHLVGAAALVGGMVLQLFVVSPLLSGIDPAIRGKLAKKATDYYLPVFWVSMALLIITGAFVIFDRLVSLENMVFPYKNSYETFWLLKLSFVGGIGLLGILIARLSNEVRGSSRQQSESQNDSVKIIYLEQRKNRLRHVISLLRNLNVVLGIFVLLWAAVLQNIFGLLILR</sequence>
<reference evidence="2 3" key="2">
    <citation type="journal article" date="2015" name="Biomed. Res. Int.">
        <title>Effects of Arsenite Resistance on the Growth and Functional Gene Expression of Leptospirillum ferriphilum and Acidithiobacillus thiooxidans in Pure Culture and Coculture.</title>
        <authorList>
            <person name="Jiang H."/>
            <person name="Liang Y."/>
            <person name="Yin H."/>
            <person name="Xiao Y."/>
            <person name="Guo X."/>
            <person name="Xu Y."/>
            <person name="Hu Q."/>
            <person name="Liu H."/>
            <person name="Liu X."/>
        </authorList>
    </citation>
    <scope>NUCLEOTIDE SEQUENCE [LARGE SCALE GENOMIC DNA]</scope>
    <source>
        <strain evidence="2 3">YSK</strain>
    </source>
</reference>
<dbReference type="KEGG" id="lfp:Y981_12760"/>
<feature type="transmembrane region" description="Helical" evidence="1">
    <location>
        <begin position="52"/>
        <end position="73"/>
    </location>
</feature>
<name>A0A059Y1H3_9BACT</name>
<feature type="transmembrane region" description="Helical" evidence="1">
    <location>
        <begin position="12"/>
        <end position="31"/>
    </location>
</feature>
<accession>A0A059Y1H3</accession>
<dbReference type="AlphaFoldDB" id="A0A059Y1H3"/>
<dbReference type="HOGENOM" id="CLU_1494494_0_0_0"/>
<gene>
    <name evidence="2" type="ORF">Y981_12760</name>
</gene>
<feature type="transmembrane region" description="Helical" evidence="1">
    <location>
        <begin position="151"/>
        <end position="179"/>
    </location>
</feature>
<reference evidence="3" key="1">
    <citation type="submission" date="2014-02" db="EMBL/GenBank/DDBJ databases">
        <title>Complete genome sequence and comparative genomic analysis of the nitrogen-fixing bacterium Leptospirillum ferriphilum YSK.</title>
        <authorList>
            <person name="Guo X."/>
            <person name="Yin H."/>
            <person name="Liang Y."/>
            <person name="Hu Q."/>
            <person name="Ma L."/>
            <person name="Xiao Y."/>
            <person name="Zhang X."/>
            <person name="Qiu G."/>
            <person name="Liu X."/>
        </authorList>
    </citation>
    <scope>NUCLEOTIDE SEQUENCE [LARGE SCALE GENOMIC DNA]</scope>
    <source>
        <strain evidence="3">YSK</strain>
    </source>
</reference>
<evidence type="ECO:0008006" key="4">
    <source>
        <dbReference type="Google" id="ProtNLM"/>
    </source>
</evidence>
<feature type="transmembrane region" description="Helical" evidence="1">
    <location>
        <begin position="93"/>
        <end position="114"/>
    </location>
</feature>
<keyword evidence="1" id="KW-1133">Transmembrane helix</keyword>
<dbReference type="RefSeq" id="WP_014962167.1">
    <property type="nucleotide sequence ID" value="NZ_CP007243.1"/>
</dbReference>
<keyword evidence="3" id="KW-1185">Reference proteome</keyword>
<dbReference type="EMBL" id="CP007243">
    <property type="protein sequence ID" value="AIA31297.1"/>
    <property type="molecule type" value="Genomic_DNA"/>
</dbReference>
<evidence type="ECO:0000256" key="1">
    <source>
        <dbReference type="SAM" id="Phobius"/>
    </source>
</evidence>